<accession>A0A0Q9WNZ6</accession>
<feature type="region of interest" description="Disordered" evidence="1">
    <location>
        <begin position="282"/>
        <end position="384"/>
    </location>
</feature>
<protein>
    <submittedName>
        <fullName evidence="2">Uncharacterized protein, isoform B</fullName>
    </submittedName>
</protein>
<dbReference type="EMBL" id="CH963846">
    <property type="protein sequence ID" value="KRF97575.1"/>
    <property type="molecule type" value="Genomic_DNA"/>
</dbReference>
<dbReference type="InParanoid" id="A0A0Q9WNZ6"/>
<sequence>MAQATGTFGAKDHQQQHEHNIGDDEVSELHKSRNFYDKVREQAERFASTRLGQFVIARGDRALRMIEITAKWSLPQEKNAAPLERPLPWMAFLMLIILLRVTRMWLSMGALMIGNGPVSPTDMIYFIQTRRRKLRAIRLHGLKVMRQREQELQYGAGKGLTYKISQWLSRAICRPGVQRANSGRLFTVNSNSLEQNVSKRPREEESQTEADHNLTIDEMLAKYANVNSEDDSDFVPNAAGESSDDSSEESSDNSKSNPSSSSSEEETDVVDDMKAKPLAMNGVHGDKEKHANATKPTTTIITSNGDKEHQQTTTEVVQQEEQKPLAAPKEEKENHKELKDQPLKTTRLYNNTAAAANVDPDPDIQPQNPNDPVTESQAPFEDTVNCSSSCVSIVNQDNQQDTQTEELKTQTSNPNHPIVDTLTPATSSEDIFYSPIGSPTTFNTTLGPQIKSAIIQFGLDMEDYHCEASELESAVLANISQAHEIESQRQDAQSIKEPQKQPQIQQQQQQQHPRQHNHPHQRYRGRNRR</sequence>
<proteinExistence type="predicted"/>
<dbReference type="AlphaFoldDB" id="A0A0Q9WNZ6"/>
<feature type="compositionally biased region" description="Low complexity" evidence="1">
    <location>
        <begin position="253"/>
        <end position="262"/>
    </location>
</feature>
<feature type="region of interest" description="Disordered" evidence="1">
    <location>
        <begin position="192"/>
        <end position="215"/>
    </location>
</feature>
<dbReference type="InterPro" id="IPR032150">
    <property type="entry name" value="DUF4820"/>
</dbReference>
<feature type="compositionally biased region" description="Basic and acidic residues" evidence="1">
    <location>
        <begin position="320"/>
        <end position="342"/>
    </location>
</feature>
<reference evidence="2 3" key="1">
    <citation type="journal article" date="2007" name="Nature">
        <title>Evolution of genes and genomes on the Drosophila phylogeny.</title>
        <authorList>
            <consortium name="Drosophila 12 Genomes Consortium"/>
            <person name="Clark A.G."/>
            <person name="Eisen M.B."/>
            <person name="Smith D.R."/>
            <person name="Bergman C.M."/>
            <person name="Oliver B."/>
            <person name="Markow T.A."/>
            <person name="Kaufman T.C."/>
            <person name="Kellis M."/>
            <person name="Gelbart W."/>
            <person name="Iyer V.N."/>
            <person name="Pollard D.A."/>
            <person name="Sackton T.B."/>
            <person name="Larracuente A.M."/>
            <person name="Singh N.D."/>
            <person name="Abad J.P."/>
            <person name="Abt D.N."/>
            <person name="Adryan B."/>
            <person name="Aguade M."/>
            <person name="Akashi H."/>
            <person name="Anderson W.W."/>
            <person name="Aquadro C.F."/>
            <person name="Ardell D.H."/>
            <person name="Arguello R."/>
            <person name="Artieri C.G."/>
            <person name="Barbash D.A."/>
            <person name="Barker D."/>
            <person name="Barsanti P."/>
            <person name="Batterham P."/>
            <person name="Batzoglou S."/>
            <person name="Begun D."/>
            <person name="Bhutkar A."/>
            <person name="Blanco E."/>
            <person name="Bosak S.A."/>
            <person name="Bradley R.K."/>
            <person name="Brand A.D."/>
            <person name="Brent M.R."/>
            <person name="Brooks A.N."/>
            <person name="Brown R.H."/>
            <person name="Butlin R.K."/>
            <person name="Caggese C."/>
            <person name="Calvi B.R."/>
            <person name="Bernardo de Carvalho A."/>
            <person name="Caspi A."/>
            <person name="Castrezana S."/>
            <person name="Celniker S.E."/>
            <person name="Chang J.L."/>
            <person name="Chapple C."/>
            <person name="Chatterji S."/>
            <person name="Chinwalla A."/>
            <person name="Civetta A."/>
            <person name="Clifton S.W."/>
            <person name="Comeron J.M."/>
            <person name="Costello J.C."/>
            <person name="Coyne J.A."/>
            <person name="Daub J."/>
            <person name="David R.G."/>
            <person name="Delcher A.L."/>
            <person name="Delehaunty K."/>
            <person name="Do C.B."/>
            <person name="Ebling H."/>
            <person name="Edwards K."/>
            <person name="Eickbush T."/>
            <person name="Evans J.D."/>
            <person name="Filipski A."/>
            <person name="Findeiss S."/>
            <person name="Freyhult E."/>
            <person name="Fulton L."/>
            <person name="Fulton R."/>
            <person name="Garcia A.C."/>
            <person name="Gardiner A."/>
            <person name="Garfield D.A."/>
            <person name="Garvin B.E."/>
            <person name="Gibson G."/>
            <person name="Gilbert D."/>
            <person name="Gnerre S."/>
            <person name="Godfrey J."/>
            <person name="Good R."/>
            <person name="Gotea V."/>
            <person name="Gravely B."/>
            <person name="Greenberg A.J."/>
            <person name="Griffiths-Jones S."/>
            <person name="Gross S."/>
            <person name="Guigo R."/>
            <person name="Gustafson E.A."/>
            <person name="Haerty W."/>
            <person name="Hahn M.W."/>
            <person name="Halligan D.L."/>
            <person name="Halpern A.L."/>
            <person name="Halter G.M."/>
            <person name="Han M.V."/>
            <person name="Heger A."/>
            <person name="Hillier L."/>
            <person name="Hinrichs A.S."/>
            <person name="Holmes I."/>
            <person name="Hoskins R.A."/>
            <person name="Hubisz M.J."/>
            <person name="Hultmark D."/>
            <person name="Huntley M.A."/>
            <person name="Jaffe D.B."/>
            <person name="Jagadeeshan S."/>
            <person name="Jeck W.R."/>
            <person name="Johnson J."/>
            <person name="Jones C.D."/>
            <person name="Jordan W.C."/>
            <person name="Karpen G.H."/>
            <person name="Kataoka E."/>
            <person name="Keightley P.D."/>
            <person name="Kheradpour P."/>
            <person name="Kirkness E.F."/>
            <person name="Koerich L.B."/>
            <person name="Kristiansen K."/>
            <person name="Kudrna D."/>
            <person name="Kulathinal R.J."/>
            <person name="Kumar S."/>
            <person name="Kwok R."/>
            <person name="Lander E."/>
            <person name="Langley C.H."/>
            <person name="Lapoint R."/>
            <person name="Lazzaro B.P."/>
            <person name="Lee S.J."/>
            <person name="Levesque L."/>
            <person name="Li R."/>
            <person name="Lin C.F."/>
            <person name="Lin M.F."/>
            <person name="Lindblad-Toh K."/>
            <person name="Llopart A."/>
            <person name="Long M."/>
            <person name="Low L."/>
            <person name="Lozovsky E."/>
            <person name="Lu J."/>
            <person name="Luo M."/>
            <person name="Machado C.A."/>
            <person name="Makalowski W."/>
            <person name="Marzo M."/>
            <person name="Matsuda M."/>
            <person name="Matzkin L."/>
            <person name="McAllister B."/>
            <person name="McBride C.S."/>
            <person name="McKernan B."/>
            <person name="McKernan K."/>
            <person name="Mendez-Lago M."/>
            <person name="Minx P."/>
            <person name="Mollenhauer M.U."/>
            <person name="Montooth K."/>
            <person name="Mount S.M."/>
            <person name="Mu X."/>
            <person name="Myers E."/>
            <person name="Negre B."/>
            <person name="Newfeld S."/>
            <person name="Nielsen R."/>
            <person name="Noor M.A."/>
            <person name="O'Grady P."/>
            <person name="Pachter L."/>
            <person name="Papaceit M."/>
            <person name="Parisi M.J."/>
            <person name="Parisi M."/>
            <person name="Parts L."/>
            <person name="Pedersen J.S."/>
            <person name="Pesole G."/>
            <person name="Phillippy A.M."/>
            <person name="Ponting C.P."/>
            <person name="Pop M."/>
            <person name="Porcelli D."/>
            <person name="Powell J.R."/>
            <person name="Prohaska S."/>
            <person name="Pruitt K."/>
            <person name="Puig M."/>
            <person name="Quesneville H."/>
            <person name="Ram K.R."/>
            <person name="Rand D."/>
            <person name="Rasmussen M.D."/>
            <person name="Reed L.K."/>
            <person name="Reenan R."/>
            <person name="Reily A."/>
            <person name="Remington K.A."/>
            <person name="Rieger T.T."/>
            <person name="Ritchie M.G."/>
            <person name="Robin C."/>
            <person name="Rogers Y.H."/>
            <person name="Rohde C."/>
            <person name="Rozas J."/>
            <person name="Rubenfield M.J."/>
            <person name="Ruiz A."/>
            <person name="Russo S."/>
            <person name="Salzberg S.L."/>
            <person name="Sanchez-Gracia A."/>
            <person name="Saranga D.J."/>
            <person name="Sato H."/>
            <person name="Schaeffer S.W."/>
            <person name="Schatz M.C."/>
            <person name="Schlenke T."/>
            <person name="Schwartz R."/>
            <person name="Segarra C."/>
            <person name="Singh R.S."/>
            <person name="Sirot L."/>
            <person name="Sirota M."/>
            <person name="Sisneros N.B."/>
            <person name="Smith C.D."/>
            <person name="Smith T.F."/>
            <person name="Spieth J."/>
            <person name="Stage D.E."/>
            <person name="Stark A."/>
            <person name="Stephan W."/>
            <person name="Strausberg R.L."/>
            <person name="Strempel S."/>
            <person name="Sturgill D."/>
            <person name="Sutton G."/>
            <person name="Sutton G.G."/>
            <person name="Tao W."/>
            <person name="Teichmann S."/>
            <person name="Tobari Y.N."/>
            <person name="Tomimura Y."/>
            <person name="Tsolas J.M."/>
            <person name="Valente V.L."/>
            <person name="Venter E."/>
            <person name="Venter J.C."/>
            <person name="Vicario S."/>
            <person name="Vieira F.G."/>
            <person name="Vilella A.J."/>
            <person name="Villasante A."/>
            <person name="Walenz B."/>
            <person name="Wang J."/>
            <person name="Wasserman M."/>
            <person name="Watts T."/>
            <person name="Wilson D."/>
            <person name="Wilson R.K."/>
            <person name="Wing R.A."/>
            <person name="Wolfner M.F."/>
            <person name="Wong A."/>
            <person name="Wong G.K."/>
            <person name="Wu C.I."/>
            <person name="Wu G."/>
            <person name="Yamamoto D."/>
            <person name="Yang H.P."/>
            <person name="Yang S.P."/>
            <person name="Yorke J.A."/>
            <person name="Yoshida K."/>
            <person name="Zdobnov E."/>
            <person name="Zhang P."/>
            <person name="Zhang Y."/>
            <person name="Zimin A.V."/>
            <person name="Baldwin J."/>
            <person name="Abdouelleil A."/>
            <person name="Abdulkadir J."/>
            <person name="Abebe A."/>
            <person name="Abera B."/>
            <person name="Abreu J."/>
            <person name="Acer S.C."/>
            <person name="Aftuck L."/>
            <person name="Alexander A."/>
            <person name="An P."/>
            <person name="Anderson E."/>
            <person name="Anderson S."/>
            <person name="Arachi H."/>
            <person name="Azer M."/>
            <person name="Bachantsang P."/>
            <person name="Barry A."/>
            <person name="Bayul T."/>
            <person name="Berlin A."/>
            <person name="Bessette D."/>
            <person name="Bloom T."/>
            <person name="Blye J."/>
            <person name="Boguslavskiy L."/>
            <person name="Bonnet C."/>
            <person name="Boukhgalter B."/>
            <person name="Bourzgui I."/>
            <person name="Brown A."/>
            <person name="Cahill P."/>
            <person name="Channer S."/>
            <person name="Cheshatsang Y."/>
            <person name="Chuda L."/>
            <person name="Citroen M."/>
            <person name="Collymore A."/>
            <person name="Cooke P."/>
            <person name="Costello M."/>
            <person name="D'Aco K."/>
            <person name="Daza R."/>
            <person name="De Haan G."/>
            <person name="DeGray S."/>
            <person name="DeMaso C."/>
            <person name="Dhargay N."/>
            <person name="Dooley K."/>
            <person name="Dooley E."/>
            <person name="Doricent M."/>
            <person name="Dorje P."/>
            <person name="Dorjee K."/>
            <person name="Dupes A."/>
            <person name="Elong R."/>
            <person name="Falk J."/>
            <person name="Farina A."/>
            <person name="Faro S."/>
            <person name="Ferguson D."/>
            <person name="Fisher S."/>
            <person name="Foley C.D."/>
            <person name="Franke A."/>
            <person name="Friedrich D."/>
            <person name="Gadbois L."/>
            <person name="Gearin G."/>
            <person name="Gearin C.R."/>
            <person name="Giannoukos G."/>
            <person name="Goode T."/>
            <person name="Graham J."/>
            <person name="Grandbois E."/>
            <person name="Grewal S."/>
            <person name="Gyaltsen K."/>
            <person name="Hafez N."/>
            <person name="Hagos B."/>
            <person name="Hall J."/>
            <person name="Henson C."/>
            <person name="Hollinger A."/>
            <person name="Honan T."/>
            <person name="Huard M.D."/>
            <person name="Hughes L."/>
            <person name="Hurhula B."/>
            <person name="Husby M.E."/>
            <person name="Kamat A."/>
            <person name="Kanga B."/>
            <person name="Kashin S."/>
            <person name="Khazanovich D."/>
            <person name="Kisner P."/>
            <person name="Lance K."/>
            <person name="Lara M."/>
            <person name="Lee W."/>
            <person name="Lennon N."/>
            <person name="Letendre F."/>
            <person name="LeVine R."/>
            <person name="Lipovsky A."/>
            <person name="Liu X."/>
            <person name="Liu J."/>
            <person name="Liu S."/>
            <person name="Lokyitsang T."/>
            <person name="Lokyitsang Y."/>
            <person name="Lubonja R."/>
            <person name="Lui A."/>
            <person name="MacDonald P."/>
            <person name="Magnisalis V."/>
            <person name="Maru K."/>
            <person name="Matthews C."/>
            <person name="McCusker W."/>
            <person name="McDonough S."/>
            <person name="Mehta T."/>
            <person name="Meldrim J."/>
            <person name="Meneus L."/>
            <person name="Mihai O."/>
            <person name="Mihalev A."/>
            <person name="Mihova T."/>
            <person name="Mittelman R."/>
            <person name="Mlenga V."/>
            <person name="Montmayeur A."/>
            <person name="Mulrain L."/>
            <person name="Navidi A."/>
            <person name="Naylor J."/>
            <person name="Negash T."/>
            <person name="Nguyen T."/>
            <person name="Nguyen N."/>
            <person name="Nicol R."/>
            <person name="Norbu C."/>
            <person name="Norbu N."/>
            <person name="Novod N."/>
            <person name="O'Neill B."/>
            <person name="Osman S."/>
            <person name="Markiewicz E."/>
            <person name="Oyono O.L."/>
            <person name="Patti C."/>
            <person name="Phunkhang P."/>
            <person name="Pierre F."/>
            <person name="Priest M."/>
            <person name="Raghuraman S."/>
            <person name="Rege F."/>
            <person name="Reyes R."/>
            <person name="Rise C."/>
            <person name="Rogov P."/>
            <person name="Ross K."/>
            <person name="Ryan E."/>
            <person name="Settipalli S."/>
            <person name="Shea T."/>
            <person name="Sherpa N."/>
            <person name="Shi L."/>
            <person name="Shih D."/>
            <person name="Sparrow T."/>
            <person name="Spaulding J."/>
            <person name="Stalker J."/>
            <person name="Stange-Thomann N."/>
            <person name="Stavropoulos S."/>
            <person name="Stone C."/>
            <person name="Strader C."/>
            <person name="Tesfaye S."/>
            <person name="Thomson T."/>
            <person name="Thoulutsang Y."/>
            <person name="Thoulutsang D."/>
            <person name="Topham K."/>
            <person name="Topping I."/>
            <person name="Tsamla T."/>
            <person name="Vassiliev H."/>
            <person name="Vo A."/>
            <person name="Wangchuk T."/>
            <person name="Wangdi T."/>
            <person name="Weiand M."/>
            <person name="Wilkinson J."/>
            <person name="Wilson A."/>
            <person name="Yadav S."/>
            <person name="Young G."/>
            <person name="Yu Q."/>
            <person name="Zembek L."/>
            <person name="Zhong D."/>
            <person name="Zimmer A."/>
            <person name="Zwirko Z."/>
            <person name="Jaffe D.B."/>
            <person name="Alvarez P."/>
            <person name="Brockman W."/>
            <person name="Butler J."/>
            <person name="Chin C."/>
            <person name="Gnerre S."/>
            <person name="Grabherr M."/>
            <person name="Kleber M."/>
            <person name="Mauceli E."/>
            <person name="MacCallum I."/>
        </authorList>
    </citation>
    <scope>NUCLEOTIDE SEQUENCE [LARGE SCALE GENOMIC DNA]</scope>
    <source>
        <strain evidence="3">Tucson 14030-0811.24</strain>
    </source>
</reference>
<evidence type="ECO:0000313" key="2">
    <source>
        <dbReference type="EMBL" id="KRF97575.1"/>
    </source>
</evidence>
<feature type="compositionally biased region" description="Polar residues" evidence="1">
    <location>
        <begin position="343"/>
        <end position="354"/>
    </location>
</feature>
<feature type="compositionally biased region" description="Acidic residues" evidence="1">
    <location>
        <begin position="242"/>
        <end position="251"/>
    </location>
</feature>
<dbReference type="eggNOG" id="ENOG502S7E4">
    <property type="taxonomic scope" value="Eukaryota"/>
</dbReference>
<dbReference type="OrthoDB" id="7398970at2759"/>
<gene>
    <name evidence="2" type="primary">Dwil\GK20705</name>
    <name evidence="2" type="ORF">Dwil_GK20705</name>
</gene>
<organism evidence="2 3">
    <name type="scientific">Drosophila willistoni</name>
    <name type="common">Fruit fly</name>
    <dbReference type="NCBI Taxonomy" id="7260"/>
    <lineage>
        <taxon>Eukaryota</taxon>
        <taxon>Metazoa</taxon>
        <taxon>Ecdysozoa</taxon>
        <taxon>Arthropoda</taxon>
        <taxon>Hexapoda</taxon>
        <taxon>Insecta</taxon>
        <taxon>Pterygota</taxon>
        <taxon>Neoptera</taxon>
        <taxon>Endopterygota</taxon>
        <taxon>Diptera</taxon>
        <taxon>Brachycera</taxon>
        <taxon>Muscomorpha</taxon>
        <taxon>Ephydroidea</taxon>
        <taxon>Drosophilidae</taxon>
        <taxon>Drosophila</taxon>
        <taxon>Sophophora</taxon>
    </lineage>
</organism>
<evidence type="ECO:0000256" key="1">
    <source>
        <dbReference type="SAM" id="MobiDB-lite"/>
    </source>
</evidence>
<feature type="region of interest" description="Disordered" evidence="1">
    <location>
        <begin position="397"/>
        <end position="419"/>
    </location>
</feature>
<feature type="region of interest" description="Disordered" evidence="1">
    <location>
        <begin position="1"/>
        <end position="25"/>
    </location>
</feature>
<feature type="compositionally biased region" description="Basic and acidic residues" evidence="1">
    <location>
        <begin position="10"/>
        <end position="25"/>
    </location>
</feature>
<evidence type="ECO:0000313" key="3">
    <source>
        <dbReference type="Proteomes" id="UP000007798"/>
    </source>
</evidence>
<keyword evidence="3" id="KW-1185">Reference proteome</keyword>
<feature type="compositionally biased region" description="Basic and acidic residues" evidence="1">
    <location>
        <begin position="200"/>
        <end position="215"/>
    </location>
</feature>
<feature type="compositionally biased region" description="Basic residues" evidence="1">
    <location>
        <begin position="513"/>
        <end position="529"/>
    </location>
</feature>
<feature type="region of interest" description="Disordered" evidence="1">
    <location>
        <begin position="229"/>
        <end position="270"/>
    </location>
</feature>
<name>A0A0Q9WNZ6_DROWI</name>
<dbReference type="Proteomes" id="UP000007798">
    <property type="component" value="Unassembled WGS sequence"/>
</dbReference>
<dbReference type="Pfam" id="PF16091">
    <property type="entry name" value="DUF4820"/>
    <property type="match status" value="1"/>
</dbReference>
<dbReference type="FunCoup" id="A0A0Q9WNZ6">
    <property type="interactions" value="1"/>
</dbReference>
<feature type="compositionally biased region" description="Polar residues" evidence="1">
    <location>
        <begin position="294"/>
        <end position="304"/>
    </location>
</feature>
<feature type="compositionally biased region" description="Low complexity" evidence="1">
    <location>
        <begin position="500"/>
        <end position="512"/>
    </location>
</feature>
<feature type="region of interest" description="Disordered" evidence="1">
    <location>
        <begin position="485"/>
        <end position="529"/>
    </location>
</feature>